<dbReference type="InterPro" id="IPR002100">
    <property type="entry name" value="TF_MADSbox"/>
</dbReference>
<dbReference type="GO" id="GO:0046983">
    <property type="term" value="F:protein dimerization activity"/>
    <property type="evidence" value="ECO:0007669"/>
    <property type="project" value="InterPro"/>
</dbReference>
<evidence type="ECO:0000313" key="8">
    <source>
        <dbReference type="EnsemblPlants" id="OMERI04G09520.1"/>
    </source>
</evidence>
<keyword evidence="5" id="KW-0539">Nucleus</keyword>
<reference evidence="8" key="1">
    <citation type="submission" date="2015-04" db="UniProtKB">
        <authorList>
            <consortium name="EnsemblPlants"/>
        </authorList>
    </citation>
    <scope>IDENTIFICATION</scope>
</reference>
<feature type="domain" description="MADS-box" evidence="7">
    <location>
        <begin position="2"/>
        <end position="53"/>
    </location>
</feature>
<evidence type="ECO:0000256" key="1">
    <source>
        <dbReference type="ARBA" id="ARBA00004123"/>
    </source>
</evidence>
<keyword evidence="2" id="KW-0805">Transcription regulation</keyword>
<dbReference type="InterPro" id="IPR050142">
    <property type="entry name" value="MADS-box/MEF2_TF"/>
</dbReference>
<sequence>MGRRGRVVLRRIEDRVRRGICFRKRLAGLEKKAEELAMLCDAHVGFVVLSCSGDGRLHHFAAPAKSSISHPSRLPSSLFPATRGCHRFNHRLTAGVLRQRGLFHHRPPGCSWATGLEYVGLGGDRHSRTTFLGGAPPSGGAAPSSVGTRELQRIRSIENIVERYENSLTAQKGVHGRRILEKTKGKDFHVPKETTDKGPGKDFHVPKETTDKGSNDDDMRSIDETDISTLNMDQLSQIERLLEDELRWTRERKVVVDRSARLQKKVRGRAAIVEVEGGSMEIPKYLGRRRRGGGGGGGGATAPDYAVGPQHAVLGRRSSAVNRRDKKVIGEKLEILRAPPAAV</sequence>
<evidence type="ECO:0000256" key="3">
    <source>
        <dbReference type="ARBA" id="ARBA00023125"/>
    </source>
</evidence>
<evidence type="ECO:0000256" key="5">
    <source>
        <dbReference type="ARBA" id="ARBA00023242"/>
    </source>
</evidence>
<evidence type="ECO:0000256" key="6">
    <source>
        <dbReference type="SAM" id="MobiDB-lite"/>
    </source>
</evidence>
<dbReference type="Gramene" id="OMERI04G09520.1">
    <property type="protein sequence ID" value="OMERI04G09520.1"/>
    <property type="gene ID" value="OMERI04G09520"/>
</dbReference>
<evidence type="ECO:0000256" key="2">
    <source>
        <dbReference type="ARBA" id="ARBA00023015"/>
    </source>
</evidence>
<dbReference type="EnsemblPlants" id="OMERI04G09520.1">
    <property type="protein sequence ID" value="OMERI04G09520.1"/>
    <property type="gene ID" value="OMERI04G09520"/>
</dbReference>
<dbReference type="SMART" id="SM00432">
    <property type="entry name" value="MADS"/>
    <property type="match status" value="1"/>
</dbReference>
<reference evidence="8" key="2">
    <citation type="submission" date="2018-05" db="EMBL/GenBank/DDBJ databases">
        <title>OmerRS3 (Oryza meridionalis Reference Sequence Version 3).</title>
        <authorList>
            <person name="Zhang J."/>
            <person name="Kudrna D."/>
            <person name="Lee S."/>
            <person name="Talag J."/>
            <person name="Welchert J."/>
            <person name="Wing R.A."/>
        </authorList>
    </citation>
    <scope>NUCLEOTIDE SEQUENCE [LARGE SCALE GENOMIC DNA]</scope>
    <source>
        <strain evidence="8">cv. OR44</strain>
    </source>
</reference>
<feature type="region of interest" description="Disordered" evidence="6">
    <location>
        <begin position="286"/>
        <end position="309"/>
    </location>
</feature>
<proteinExistence type="predicted"/>
<dbReference type="PANTHER" id="PTHR48019">
    <property type="entry name" value="SERUM RESPONSE FACTOR HOMOLOG"/>
    <property type="match status" value="1"/>
</dbReference>
<dbReference type="Proteomes" id="UP000008021">
    <property type="component" value="Chromosome 4"/>
</dbReference>
<comment type="subcellular location">
    <subcellularLocation>
        <location evidence="1">Nucleus</location>
    </subcellularLocation>
</comment>
<dbReference type="InterPro" id="IPR036879">
    <property type="entry name" value="TF_MADSbox_sf"/>
</dbReference>
<dbReference type="STRING" id="40149.A0A0E0DDE6"/>
<dbReference type="Gene3D" id="3.40.1810.10">
    <property type="entry name" value="Transcription factor, MADS-box"/>
    <property type="match status" value="1"/>
</dbReference>
<organism evidence="8">
    <name type="scientific">Oryza meridionalis</name>
    <dbReference type="NCBI Taxonomy" id="40149"/>
    <lineage>
        <taxon>Eukaryota</taxon>
        <taxon>Viridiplantae</taxon>
        <taxon>Streptophyta</taxon>
        <taxon>Embryophyta</taxon>
        <taxon>Tracheophyta</taxon>
        <taxon>Spermatophyta</taxon>
        <taxon>Magnoliopsida</taxon>
        <taxon>Liliopsida</taxon>
        <taxon>Poales</taxon>
        <taxon>Poaceae</taxon>
        <taxon>BOP clade</taxon>
        <taxon>Oryzoideae</taxon>
        <taxon>Oryzeae</taxon>
        <taxon>Oryzinae</taxon>
        <taxon>Oryza</taxon>
    </lineage>
</organism>
<dbReference type="AlphaFoldDB" id="A0A0E0DDE6"/>
<accession>A0A0E0DDE6</accession>
<evidence type="ECO:0000259" key="7">
    <source>
        <dbReference type="PROSITE" id="PS50066"/>
    </source>
</evidence>
<feature type="region of interest" description="Disordered" evidence="6">
    <location>
        <begin position="178"/>
        <end position="221"/>
    </location>
</feature>
<dbReference type="GO" id="GO:0003677">
    <property type="term" value="F:DNA binding"/>
    <property type="evidence" value="ECO:0007669"/>
    <property type="project" value="UniProtKB-KW"/>
</dbReference>
<evidence type="ECO:0000313" key="9">
    <source>
        <dbReference type="Proteomes" id="UP000008021"/>
    </source>
</evidence>
<name>A0A0E0DDE6_9ORYZ</name>
<dbReference type="Pfam" id="PF00319">
    <property type="entry name" value="SRF-TF"/>
    <property type="match status" value="1"/>
</dbReference>
<keyword evidence="9" id="KW-1185">Reference proteome</keyword>
<protein>
    <recommendedName>
        <fullName evidence="7">MADS-box domain-containing protein</fullName>
    </recommendedName>
</protein>
<evidence type="ECO:0000256" key="4">
    <source>
        <dbReference type="ARBA" id="ARBA00023163"/>
    </source>
</evidence>
<keyword evidence="4" id="KW-0804">Transcription</keyword>
<dbReference type="PROSITE" id="PS50066">
    <property type="entry name" value="MADS_BOX_2"/>
    <property type="match status" value="1"/>
</dbReference>
<dbReference type="GO" id="GO:0005634">
    <property type="term" value="C:nucleus"/>
    <property type="evidence" value="ECO:0007669"/>
    <property type="project" value="UniProtKB-SubCell"/>
</dbReference>
<keyword evidence="3" id="KW-0238">DNA-binding</keyword>
<dbReference type="SUPFAM" id="SSF55455">
    <property type="entry name" value="SRF-like"/>
    <property type="match status" value="1"/>
</dbReference>
<dbReference type="PRINTS" id="PR00404">
    <property type="entry name" value="MADSDOMAIN"/>
</dbReference>